<feature type="domain" description="ZP" evidence="1">
    <location>
        <begin position="22"/>
        <end position="77"/>
    </location>
</feature>
<sequence>LIVHFAASLKYPNEIVDTPSITCEHDRMLIKVKTTVSNPSHIYVDDHAEDANCVSRNQNRIAIPLGNCGMTIEKMVL</sequence>
<dbReference type="InterPro" id="IPR056953">
    <property type="entry name" value="CUT_N"/>
</dbReference>
<dbReference type="EMBL" id="JPKZ01000013">
    <property type="protein sequence ID" value="KHN89174.1"/>
    <property type="molecule type" value="Genomic_DNA"/>
</dbReference>
<accession>A0A0B2W675</accession>
<dbReference type="PROSITE" id="PS51034">
    <property type="entry name" value="ZP_2"/>
    <property type="match status" value="1"/>
</dbReference>
<evidence type="ECO:0000313" key="2">
    <source>
        <dbReference type="EMBL" id="KHN89174.1"/>
    </source>
</evidence>
<name>A0A0B2W675_TOXCA</name>
<dbReference type="InterPro" id="IPR001507">
    <property type="entry name" value="ZP_dom"/>
</dbReference>
<dbReference type="Proteomes" id="UP000031036">
    <property type="component" value="Unassembled WGS sequence"/>
</dbReference>
<gene>
    <name evidence="2" type="ORF">Tcan_15028</name>
</gene>
<proteinExistence type="predicted"/>
<protein>
    <recommendedName>
        <fullName evidence="1">ZP domain-containing protein</fullName>
    </recommendedName>
</protein>
<evidence type="ECO:0000313" key="3">
    <source>
        <dbReference type="Proteomes" id="UP000031036"/>
    </source>
</evidence>
<dbReference type="OrthoDB" id="6139674at2759"/>
<organism evidence="2 3">
    <name type="scientific">Toxocara canis</name>
    <name type="common">Canine roundworm</name>
    <dbReference type="NCBI Taxonomy" id="6265"/>
    <lineage>
        <taxon>Eukaryota</taxon>
        <taxon>Metazoa</taxon>
        <taxon>Ecdysozoa</taxon>
        <taxon>Nematoda</taxon>
        <taxon>Chromadorea</taxon>
        <taxon>Rhabditida</taxon>
        <taxon>Spirurina</taxon>
        <taxon>Ascaridomorpha</taxon>
        <taxon>Ascaridoidea</taxon>
        <taxon>Toxocaridae</taxon>
        <taxon>Toxocara</taxon>
    </lineage>
</organism>
<evidence type="ECO:0000259" key="1">
    <source>
        <dbReference type="PROSITE" id="PS51034"/>
    </source>
</evidence>
<comment type="caution">
    <text evidence="2">The sequence shown here is derived from an EMBL/GenBank/DDBJ whole genome shotgun (WGS) entry which is preliminary data.</text>
</comment>
<keyword evidence="3" id="KW-1185">Reference proteome</keyword>
<dbReference type="Pfam" id="PF25057">
    <property type="entry name" value="CUT_N"/>
    <property type="match status" value="1"/>
</dbReference>
<reference evidence="2 3" key="1">
    <citation type="submission" date="2014-11" db="EMBL/GenBank/DDBJ databases">
        <title>Genetic blueprint of the zoonotic pathogen Toxocara canis.</title>
        <authorList>
            <person name="Zhu X.-Q."/>
            <person name="Korhonen P.K."/>
            <person name="Cai H."/>
            <person name="Young N.D."/>
            <person name="Nejsum P."/>
            <person name="von Samson-Himmelstjerna G."/>
            <person name="Boag P.R."/>
            <person name="Tan P."/>
            <person name="Li Q."/>
            <person name="Min J."/>
            <person name="Yang Y."/>
            <person name="Wang X."/>
            <person name="Fang X."/>
            <person name="Hall R.S."/>
            <person name="Hofmann A."/>
            <person name="Sternberg P.W."/>
            <person name="Jex A.R."/>
            <person name="Gasser R.B."/>
        </authorList>
    </citation>
    <scope>NUCLEOTIDE SEQUENCE [LARGE SCALE GENOMIC DNA]</scope>
    <source>
        <strain evidence="2">PN_DK_2014</strain>
    </source>
</reference>
<feature type="non-terminal residue" evidence="2">
    <location>
        <position position="1"/>
    </location>
</feature>
<dbReference type="AlphaFoldDB" id="A0A0B2W675"/>